<dbReference type="KEGG" id="kdj:28971842"/>
<reference evidence="2" key="1">
    <citation type="submission" date="2013-07" db="EMBL/GenBank/DDBJ databases">
        <title>The Genome Sequence of Cryptococcus dejecticola CBS10117.</title>
        <authorList>
            <consortium name="The Broad Institute Genome Sequencing Platform"/>
            <person name="Cuomo C."/>
            <person name="Litvintseva A."/>
            <person name="Chen Y."/>
            <person name="Heitman J."/>
            <person name="Sun S."/>
            <person name="Springer D."/>
            <person name="Dromer F."/>
            <person name="Young S.K."/>
            <person name="Zeng Q."/>
            <person name="Gargeya S."/>
            <person name="Fitzgerald M."/>
            <person name="Abouelleil A."/>
            <person name="Alvarado L."/>
            <person name="Berlin A.M."/>
            <person name="Chapman S.B."/>
            <person name="Dewar J."/>
            <person name="Goldberg J."/>
            <person name="Griggs A."/>
            <person name="Gujja S."/>
            <person name="Hansen M."/>
            <person name="Howarth C."/>
            <person name="Imamovic A."/>
            <person name="Larimer J."/>
            <person name="McCowan C."/>
            <person name="Murphy C."/>
            <person name="Pearson M."/>
            <person name="Priest M."/>
            <person name="Roberts A."/>
            <person name="Saif S."/>
            <person name="Shea T."/>
            <person name="Sykes S."/>
            <person name="Wortman J."/>
            <person name="Nusbaum C."/>
            <person name="Birren B."/>
        </authorList>
    </citation>
    <scope>NUCLEOTIDE SEQUENCE [LARGE SCALE GENOMIC DNA]</scope>
    <source>
        <strain evidence="2">CBS 10117</strain>
    </source>
</reference>
<dbReference type="EMBL" id="CP144537">
    <property type="protein sequence ID" value="WWC63993.1"/>
    <property type="molecule type" value="Genomic_DNA"/>
</dbReference>
<reference evidence="3" key="2">
    <citation type="submission" date="2013-07" db="EMBL/GenBank/DDBJ databases">
        <authorList>
            <consortium name="The Broad Institute Genome Sequencing Platform"/>
            <person name="Cuomo C."/>
            <person name="Litvintseva A."/>
            <person name="Chen Y."/>
            <person name="Heitman J."/>
            <person name="Sun S."/>
            <person name="Springer D."/>
            <person name="Dromer F."/>
            <person name="Young S.K."/>
            <person name="Zeng Q."/>
            <person name="Gargeya S."/>
            <person name="Fitzgerald M."/>
            <person name="Abouelleil A."/>
            <person name="Alvarado L."/>
            <person name="Berlin A.M."/>
            <person name="Chapman S.B."/>
            <person name="Dewar J."/>
            <person name="Goldberg J."/>
            <person name="Griggs A."/>
            <person name="Gujja S."/>
            <person name="Hansen M."/>
            <person name="Howarth C."/>
            <person name="Imamovic A."/>
            <person name="Larimer J."/>
            <person name="McCowan C."/>
            <person name="Murphy C."/>
            <person name="Pearson M."/>
            <person name="Priest M."/>
            <person name="Roberts A."/>
            <person name="Saif S."/>
            <person name="Shea T."/>
            <person name="Sykes S."/>
            <person name="Wortman J."/>
            <person name="Nusbaum C."/>
            <person name="Birren B."/>
        </authorList>
    </citation>
    <scope>NUCLEOTIDE SEQUENCE</scope>
    <source>
        <strain evidence="3">CBS 10117</strain>
    </source>
</reference>
<dbReference type="AlphaFoldDB" id="A0A1A5ZU84"/>
<dbReference type="EMBL" id="KI894037">
    <property type="protein sequence ID" value="OBR81373.1"/>
    <property type="molecule type" value="Genomic_DNA"/>
</dbReference>
<dbReference type="Proteomes" id="UP000078595">
    <property type="component" value="Chromosome 8"/>
</dbReference>
<gene>
    <name evidence="2" type="ORF">I303_08143</name>
    <name evidence="3" type="ORF">I303_106599</name>
</gene>
<organism evidence="2">
    <name type="scientific">Kwoniella dejecticola CBS 10117</name>
    <dbReference type="NCBI Taxonomy" id="1296121"/>
    <lineage>
        <taxon>Eukaryota</taxon>
        <taxon>Fungi</taxon>
        <taxon>Dikarya</taxon>
        <taxon>Basidiomycota</taxon>
        <taxon>Agaricomycotina</taxon>
        <taxon>Tremellomycetes</taxon>
        <taxon>Tremellales</taxon>
        <taxon>Cryptococcaceae</taxon>
        <taxon>Kwoniella</taxon>
    </lineage>
</organism>
<proteinExistence type="predicted"/>
<reference evidence="3" key="3">
    <citation type="submission" date="2024-02" db="EMBL/GenBank/DDBJ databases">
        <title>Comparative genomics of Cryptococcus and Kwoniella reveals pathogenesis evolution and contrasting modes of karyotype evolution via chromosome fusion or intercentromeric recombination.</title>
        <authorList>
            <person name="Coelho M.A."/>
            <person name="David-Palma M."/>
            <person name="Shea T."/>
            <person name="Bowers K."/>
            <person name="McGinley-Smith S."/>
            <person name="Mohammad A.W."/>
            <person name="Gnirke A."/>
            <person name="Yurkov A.M."/>
            <person name="Nowrousian M."/>
            <person name="Sun S."/>
            <person name="Cuomo C.A."/>
            <person name="Heitman J."/>
        </authorList>
    </citation>
    <scope>NUCLEOTIDE SEQUENCE</scope>
    <source>
        <strain evidence="3">CBS 10117</strain>
    </source>
</reference>
<evidence type="ECO:0000313" key="3">
    <source>
        <dbReference type="EMBL" id="WWC63993.1"/>
    </source>
</evidence>
<dbReference type="GeneID" id="28971842"/>
<evidence type="ECO:0000313" key="4">
    <source>
        <dbReference type="Proteomes" id="UP000078595"/>
    </source>
</evidence>
<feature type="compositionally biased region" description="Basic and acidic residues" evidence="1">
    <location>
        <begin position="314"/>
        <end position="324"/>
    </location>
</feature>
<accession>A0A1A5ZU84</accession>
<keyword evidence="4" id="KW-1185">Reference proteome</keyword>
<protein>
    <submittedName>
        <fullName evidence="2">Uncharacterized protein</fullName>
    </submittedName>
</protein>
<dbReference type="RefSeq" id="XP_018259215.1">
    <property type="nucleotide sequence ID" value="XM_018411403.1"/>
</dbReference>
<sequence length="443" mass="51520">MSYAKVWSLPHLRRDTLSHLINKEIIPLLFVNNGFFLYAIEQIYSELNYTRYLEVQKTCEDETRRQAYRDAVRTLILDQENCELPPSNWTSYFEVFTNATNVIQRRYEETADDKVVRRSTVNGQPLYEYDYHVYLGQSDEEFQTYPDAEEKPSDEAKDFAIRTILHLYLDYRKHRHQSHTQQGQHTPNKTAHSQGTYFARLLKPYTQSGNTVVREVELGSSLNNQLFLDFIDDPQTPENLVQLTDISCDMISPNVFSVVTSLMHTLETLRVGFLHKVTERDLILPEIIERMPWTQFRRLRCLRITCLRDRTLDADSTEDGKGCRTDTGGAESSDESDMGEIGPGLEELELTMIFPEANTRTEQELAEDGKMFMRLARCIAPLIDPARPPKPLAAREDWLRIIQNGLDRGLSNQPEPHYARGLHRIFREELERVLGKKLHHHTI</sequence>
<evidence type="ECO:0000256" key="1">
    <source>
        <dbReference type="SAM" id="MobiDB-lite"/>
    </source>
</evidence>
<feature type="region of interest" description="Disordered" evidence="1">
    <location>
        <begin position="314"/>
        <end position="340"/>
    </location>
</feature>
<dbReference type="VEuPathDB" id="FungiDB:I303_08143"/>
<evidence type="ECO:0000313" key="2">
    <source>
        <dbReference type="EMBL" id="OBR81373.1"/>
    </source>
</evidence>
<name>A0A1A5ZU84_9TREE</name>